<dbReference type="Proteomes" id="UP000694925">
    <property type="component" value="Unplaced"/>
</dbReference>
<dbReference type="PANTHER" id="PTHR46599">
    <property type="entry name" value="PIGGYBAC TRANSPOSABLE ELEMENT-DERIVED PROTEIN 4"/>
    <property type="match status" value="1"/>
</dbReference>
<proteinExistence type="predicted"/>
<dbReference type="GeneID" id="108626410"/>
<dbReference type="AlphaFoldDB" id="A0AAJ7J1I5"/>
<feature type="region of interest" description="Disordered" evidence="1">
    <location>
        <begin position="43"/>
        <end position="87"/>
    </location>
</feature>
<dbReference type="PANTHER" id="PTHR46599:SF6">
    <property type="entry name" value="DUAL SPECIFICITY PHOSPHATASE 26"/>
    <property type="match status" value="1"/>
</dbReference>
<name>A0AAJ7J1I5_9HYME</name>
<feature type="domain" description="PiggyBac transposable element-derived protein" evidence="2">
    <location>
        <begin position="102"/>
        <end position="443"/>
    </location>
</feature>
<dbReference type="Pfam" id="PF13843">
    <property type="entry name" value="DDE_Tnp_1_7"/>
    <property type="match status" value="1"/>
</dbReference>
<sequence>MATCCHSVFHQLVNDDNYKESNAASDSLDSDCESEMLEYEPYEPDEFDLDLPNEPNEETGSEDITVSGRTWKSNPPSNRESPPKSLGWSLTAKSESVQTIGECFHLFINEEIIDNIILYTNKKAEQSMRENRTWKKLDRVEIDAFFGLLLLMGRFGEFRESEQDLWKQDTGLSRPHYIATMSRDRFINILKYIRFDDSTTREERRKHDKLAALREVTNIFTQNCKDCYNATSVGCVDSQVVKFHDRCSFKVCMQDKMGIKIWTLCDSNTFYCCNMDVYLGKMENETEKQQGRRVVKRLSEIWKDSNRCIATNNFLTDIELAEELVEDKIFMIGALRKSQQDLPKILGYTKNRSKHSSEFLYTENVALLSYIPETMKRVVLLSSLHGGQKKLAASEMLNCYKNAKGGVDKLATLLQDYSCRRATSRWTLALFMHFLDIAAYNAFVIWQTKNPNWKPKTSLKIKRKLFIEKLAESLTLKNINSRATEFEHCRVFLHKHIINAIEATGRTVIKKTNTTGQKRSRCYICIGNNNKYNTKCENCDRHICSLHSLQNRMIVCNNCCITTVLS</sequence>
<evidence type="ECO:0000313" key="4">
    <source>
        <dbReference type="RefSeq" id="XP_017882546.1"/>
    </source>
</evidence>
<evidence type="ECO:0000313" key="3">
    <source>
        <dbReference type="Proteomes" id="UP000694925"/>
    </source>
</evidence>
<protein>
    <submittedName>
        <fullName evidence="4">Uncharacterized protein LOC108626410</fullName>
    </submittedName>
</protein>
<reference evidence="4" key="1">
    <citation type="submission" date="2025-08" db="UniProtKB">
        <authorList>
            <consortium name="RefSeq"/>
        </authorList>
    </citation>
    <scope>IDENTIFICATION</scope>
    <source>
        <tissue evidence="4">Whole body</tissue>
    </source>
</reference>
<feature type="compositionally biased region" description="Acidic residues" evidence="1">
    <location>
        <begin position="43"/>
        <end position="61"/>
    </location>
</feature>
<organism evidence="3 4">
    <name type="scientific">Ceratina calcarata</name>
    <dbReference type="NCBI Taxonomy" id="156304"/>
    <lineage>
        <taxon>Eukaryota</taxon>
        <taxon>Metazoa</taxon>
        <taxon>Ecdysozoa</taxon>
        <taxon>Arthropoda</taxon>
        <taxon>Hexapoda</taxon>
        <taxon>Insecta</taxon>
        <taxon>Pterygota</taxon>
        <taxon>Neoptera</taxon>
        <taxon>Endopterygota</taxon>
        <taxon>Hymenoptera</taxon>
        <taxon>Apocrita</taxon>
        <taxon>Aculeata</taxon>
        <taxon>Apoidea</taxon>
        <taxon>Anthophila</taxon>
        <taxon>Apidae</taxon>
        <taxon>Ceratina</taxon>
        <taxon>Zadontomerus</taxon>
    </lineage>
</organism>
<feature type="compositionally biased region" description="Polar residues" evidence="1">
    <location>
        <begin position="62"/>
        <end position="80"/>
    </location>
</feature>
<gene>
    <name evidence="4" type="primary">LOC108626410</name>
</gene>
<accession>A0AAJ7J1I5</accession>
<evidence type="ECO:0000256" key="1">
    <source>
        <dbReference type="SAM" id="MobiDB-lite"/>
    </source>
</evidence>
<evidence type="ECO:0000259" key="2">
    <source>
        <dbReference type="Pfam" id="PF13843"/>
    </source>
</evidence>
<dbReference type="RefSeq" id="XP_017882546.1">
    <property type="nucleotide sequence ID" value="XM_018027057.2"/>
</dbReference>
<dbReference type="KEGG" id="ccal:108626410"/>
<keyword evidence="3" id="KW-1185">Reference proteome</keyword>
<dbReference type="InterPro" id="IPR029526">
    <property type="entry name" value="PGBD"/>
</dbReference>